<comment type="caution">
    <text evidence="1">The sequence shown here is derived from an EMBL/GenBank/DDBJ whole genome shotgun (WGS) entry which is preliminary data.</text>
</comment>
<sequence length="241" mass="25171">MSGGGGTSDSVYLRRVLNSLFSNCFFYGTSRANVYVDASSLGSGGITFNACRAETGQAADYFIQWAGGTTCSYFSIINCGLSVDTKVLYSTDTKIQNLRYIGSSDPSDVGSTLYQVQYSDIDMGIYKLTVSNTVTNSTIKGFPTKLSLTGLSDTIITNIVTGGIIGDENVARTATADGTGAGLIDAWTSFVTITSDDATKQITLPAPVVSKRIVLVTPATGCELICTGAGVKINDVICGAT</sequence>
<dbReference type="AlphaFoldDB" id="X0TTF0"/>
<gene>
    <name evidence="1" type="ORF">S01H1_18914</name>
</gene>
<accession>X0TTF0</accession>
<name>X0TTF0_9ZZZZ</name>
<proteinExistence type="predicted"/>
<reference evidence="1" key="1">
    <citation type="journal article" date="2014" name="Front. Microbiol.">
        <title>High frequency of phylogenetically diverse reductive dehalogenase-homologous genes in deep subseafloor sedimentary metagenomes.</title>
        <authorList>
            <person name="Kawai M."/>
            <person name="Futagami T."/>
            <person name="Toyoda A."/>
            <person name="Takaki Y."/>
            <person name="Nishi S."/>
            <person name="Hori S."/>
            <person name="Arai W."/>
            <person name="Tsubouchi T."/>
            <person name="Morono Y."/>
            <person name="Uchiyama I."/>
            <person name="Ito T."/>
            <person name="Fujiyama A."/>
            <person name="Inagaki F."/>
            <person name="Takami H."/>
        </authorList>
    </citation>
    <scope>NUCLEOTIDE SEQUENCE</scope>
    <source>
        <strain evidence="1">Expedition CK06-06</strain>
    </source>
</reference>
<feature type="non-terminal residue" evidence="1">
    <location>
        <position position="241"/>
    </location>
</feature>
<protein>
    <submittedName>
        <fullName evidence="1">Uncharacterized protein</fullName>
    </submittedName>
</protein>
<dbReference type="EMBL" id="BARS01010164">
    <property type="protein sequence ID" value="GAF90456.1"/>
    <property type="molecule type" value="Genomic_DNA"/>
</dbReference>
<evidence type="ECO:0000313" key="1">
    <source>
        <dbReference type="EMBL" id="GAF90456.1"/>
    </source>
</evidence>
<organism evidence="1">
    <name type="scientific">marine sediment metagenome</name>
    <dbReference type="NCBI Taxonomy" id="412755"/>
    <lineage>
        <taxon>unclassified sequences</taxon>
        <taxon>metagenomes</taxon>
        <taxon>ecological metagenomes</taxon>
    </lineage>
</organism>